<sequence length="444" mass="50283">MEPFQPGPIDSSVLSDQDNHVYTSIWNGKEPGVYRCIPTNPNSGIWKLNERQCNIVKRTGLYHLSQICHMRIDHSLVSALIERWRPETNTFHFLTGEATITLEDVAYIYGLPIDGLPVIGSTYTKRPIIEEVCNTLLGKVPKPTDIEGGQLKLTWFHKNFVEPPENASEDDIDRYTRAYLFCLVSTQICGFTSGSRGPAYLLELFETFQVYAWAPACLANLYRTLSKATRVKDGIRTICGAFQLLQYDELVGRHPNEYFAWYHRITRLRVGRPPQGRRNPLYEHAVQQMEIFLKHVAATIESVDEKYDSWFLYKIMQTIQQQFLKFLAACSAGFENFNLEECINSMSYENFNKENQEEEVGKVPPDVHTPQPSPFVNPSPTPHPPPFVTRSATPQPSPSVVPSPTPQPPPIVASSSTPCFFPYTIPSPTTQPSPLVPSRFTPPT</sequence>
<dbReference type="InterPro" id="IPR019557">
    <property type="entry name" value="AminoTfrase-like_pln_mobile"/>
</dbReference>
<dbReference type="InterPro" id="IPR044824">
    <property type="entry name" value="MAIN-like"/>
</dbReference>
<feature type="region of interest" description="Disordered" evidence="1">
    <location>
        <begin position="354"/>
        <end position="444"/>
    </location>
</feature>
<evidence type="ECO:0000256" key="1">
    <source>
        <dbReference type="SAM" id="MobiDB-lite"/>
    </source>
</evidence>
<comment type="caution">
    <text evidence="3">The sequence shown here is derived from an EMBL/GenBank/DDBJ whole genome shotgun (WGS) entry which is preliminary data.</text>
</comment>
<dbReference type="PANTHER" id="PTHR46033">
    <property type="entry name" value="PROTEIN MAIN-LIKE 2"/>
    <property type="match status" value="1"/>
</dbReference>
<evidence type="ECO:0000313" key="3">
    <source>
        <dbReference type="EMBL" id="RWR73319.1"/>
    </source>
</evidence>
<dbReference type="PANTHER" id="PTHR46033:SF1">
    <property type="entry name" value="PROTEIN MAIN-LIKE 2"/>
    <property type="match status" value="1"/>
</dbReference>
<organism evidence="3 4">
    <name type="scientific">Cinnamomum micranthum f. kanehirae</name>
    <dbReference type="NCBI Taxonomy" id="337451"/>
    <lineage>
        <taxon>Eukaryota</taxon>
        <taxon>Viridiplantae</taxon>
        <taxon>Streptophyta</taxon>
        <taxon>Embryophyta</taxon>
        <taxon>Tracheophyta</taxon>
        <taxon>Spermatophyta</taxon>
        <taxon>Magnoliopsida</taxon>
        <taxon>Magnoliidae</taxon>
        <taxon>Laurales</taxon>
        <taxon>Lauraceae</taxon>
        <taxon>Cinnamomum</taxon>
    </lineage>
</organism>
<evidence type="ECO:0000259" key="2">
    <source>
        <dbReference type="Pfam" id="PF10536"/>
    </source>
</evidence>
<gene>
    <name evidence="3" type="ORF">CKAN_00158800</name>
</gene>
<dbReference type="Proteomes" id="UP000283530">
    <property type="component" value="Unassembled WGS sequence"/>
</dbReference>
<accession>A0A443N470</accession>
<proteinExistence type="predicted"/>
<keyword evidence="4" id="KW-1185">Reference proteome</keyword>
<feature type="compositionally biased region" description="Pro residues" evidence="1">
    <location>
        <begin position="371"/>
        <end position="387"/>
    </location>
</feature>
<feature type="compositionally biased region" description="Pro residues" evidence="1">
    <location>
        <begin position="395"/>
        <end position="411"/>
    </location>
</feature>
<reference evidence="3 4" key="1">
    <citation type="journal article" date="2019" name="Nat. Plants">
        <title>Stout camphor tree genome fills gaps in understanding of flowering plant genome evolution.</title>
        <authorList>
            <person name="Chaw S.M."/>
            <person name="Liu Y.C."/>
            <person name="Wu Y.W."/>
            <person name="Wang H.Y."/>
            <person name="Lin C.I."/>
            <person name="Wu C.S."/>
            <person name="Ke H.M."/>
            <person name="Chang L.Y."/>
            <person name="Hsu C.Y."/>
            <person name="Yang H.T."/>
            <person name="Sudianto E."/>
            <person name="Hsu M.H."/>
            <person name="Wu K.P."/>
            <person name="Wang L.N."/>
            <person name="Leebens-Mack J.H."/>
            <person name="Tsai I.J."/>
        </authorList>
    </citation>
    <scope>NUCLEOTIDE SEQUENCE [LARGE SCALE GENOMIC DNA]</scope>
    <source>
        <strain evidence="4">cv. Chaw 1501</strain>
        <tissue evidence="3">Young leaves</tissue>
    </source>
</reference>
<dbReference type="GO" id="GO:0010073">
    <property type="term" value="P:meristem maintenance"/>
    <property type="evidence" value="ECO:0007669"/>
    <property type="project" value="InterPro"/>
</dbReference>
<evidence type="ECO:0000313" key="4">
    <source>
        <dbReference type="Proteomes" id="UP000283530"/>
    </source>
</evidence>
<dbReference type="EMBL" id="QPKB01000001">
    <property type="protein sequence ID" value="RWR73319.1"/>
    <property type="molecule type" value="Genomic_DNA"/>
</dbReference>
<protein>
    <submittedName>
        <fullName evidence="3">Serine/threonine-protein phosphatase 7 long form isoform X1</fullName>
    </submittedName>
</protein>
<feature type="compositionally biased region" description="Pro residues" evidence="1">
    <location>
        <begin position="429"/>
        <end position="444"/>
    </location>
</feature>
<feature type="domain" description="Aminotransferase-like plant mobile" evidence="2">
    <location>
        <begin position="60"/>
        <end position="326"/>
    </location>
</feature>
<dbReference type="AlphaFoldDB" id="A0A443N470"/>
<dbReference type="OrthoDB" id="1937804at2759"/>
<name>A0A443N470_9MAGN</name>
<dbReference type="Pfam" id="PF10536">
    <property type="entry name" value="PMD"/>
    <property type="match status" value="1"/>
</dbReference>